<evidence type="ECO:0000256" key="1">
    <source>
        <dbReference type="ARBA" id="ARBA00006484"/>
    </source>
</evidence>
<dbReference type="InterPro" id="IPR002347">
    <property type="entry name" value="SDR_fam"/>
</dbReference>
<sequence length="252" mass="26137">MAQYDVADRSAIVTGGASGIGAAVVEKFAGNGAKVVVADFDEVGGRAMVDKLTADGKTASFFKVDVAEPDQVEAMVRHAVDTYGGLHIAVNNAGIGGASAPTGEYGIDDWKKVIDINLNGVFYGLRYEIPAMLESGGGAIVNVASILGSVGFANAPAYVAAKHGVVGLTKNAAIEYATQNIRVVSVGPGFIKTPLLDKNLDEETMKVIAGMHPVQRMGTPDEVANLITYLVSDEASFLTGGYYLVDGGYTAQ</sequence>
<dbReference type="PANTHER" id="PTHR24321:SF8">
    <property type="entry name" value="ESTRADIOL 17-BETA-DEHYDROGENASE 8-RELATED"/>
    <property type="match status" value="1"/>
</dbReference>
<evidence type="ECO:0000256" key="2">
    <source>
        <dbReference type="ARBA" id="ARBA00023002"/>
    </source>
</evidence>
<comment type="similarity">
    <text evidence="1">Belongs to the short-chain dehydrogenases/reductases (SDR) family.</text>
</comment>
<dbReference type="InterPro" id="IPR036291">
    <property type="entry name" value="NAD(P)-bd_dom_sf"/>
</dbReference>
<dbReference type="PRINTS" id="PR00080">
    <property type="entry name" value="SDRFAMILY"/>
</dbReference>
<keyword evidence="2" id="KW-0560">Oxidoreductase</keyword>
<protein>
    <submittedName>
        <fullName evidence="3">Short-chain alcohol dehydrogenase</fullName>
    </submittedName>
</protein>
<dbReference type="Pfam" id="PF13561">
    <property type="entry name" value="adh_short_C2"/>
    <property type="match status" value="1"/>
</dbReference>
<dbReference type="Gene3D" id="3.40.50.720">
    <property type="entry name" value="NAD(P)-binding Rossmann-like Domain"/>
    <property type="match status" value="1"/>
</dbReference>
<dbReference type="AlphaFoldDB" id="A0A089ZWQ0"/>
<reference evidence="3" key="1">
    <citation type="journal article" date="2014" name="Appl. Environ. Microbiol.">
        <title>Efficient PCR-Based Amplification of Diverse Alcohol Dehydrogenase Genes from Metagenomes for Improving Biocatalysis: Screening of Gene-Specific Amplicons from Metagenomes.</title>
        <authorList>
            <person name="Itoh N."/>
            <person name="Kariya S."/>
            <person name="Kurokawa J."/>
        </authorList>
    </citation>
    <scope>NUCLEOTIDE SEQUENCE</scope>
</reference>
<dbReference type="PROSITE" id="PS00061">
    <property type="entry name" value="ADH_SHORT"/>
    <property type="match status" value="1"/>
</dbReference>
<dbReference type="NCBIfam" id="NF009466">
    <property type="entry name" value="PRK12826.1-2"/>
    <property type="match status" value="1"/>
</dbReference>
<evidence type="ECO:0000313" key="3">
    <source>
        <dbReference type="EMBL" id="BAP47473.1"/>
    </source>
</evidence>
<dbReference type="SUPFAM" id="SSF51735">
    <property type="entry name" value="NAD(P)-binding Rossmann-fold domains"/>
    <property type="match status" value="1"/>
</dbReference>
<dbReference type="GO" id="GO:0016491">
    <property type="term" value="F:oxidoreductase activity"/>
    <property type="evidence" value="ECO:0007669"/>
    <property type="project" value="UniProtKB-KW"/>
</dbReference>
<dbReference type="EMBL" id="AB916617">
    <property type="protein sequence ID" value="BAP47473.1"/>
    <property type="molecule type" value="Genomic_DNA"/>
</dbReference>
<name>A0A089ZWQ0_9ZZZZ</name>
<dbReference type="PANTHER" id="PTHR24321">
    <property type="entry name" value="DEHYDROGENASES, SHORT CHAIN"/>
    <property type="match status" value="1"/>
</dbReference>
<proteinExistence type="inferred from homology"/>
<dbReference type="NCBIfam" id="NF005559">
    <property type="entry name" value="PRK07231.1"/>
    <property type="match status" value="1"/>
</dbReference>
<dbReference type="InterPro" id="IPR020904">
    <property type="entry name" value="Sc_DH/Rdtase_CS"/>
</dbReference>
<dbReference type="PRINTS" id="PR00081">
    <property type="entry name" value="GDHRDH"/>
</dbReference>
<dbReference type="FunFam" id="3.40.50.720:FF:000084">
    <property type="entry name" value="Short-chain dehydrogenase reductase"/>
    <property type="match status" value="1"/>
</dbReference>
<organism evidence="3">
    <name type="scientific">uncultured organism</name>
    <dbReference type="NCBI Taxonomy" id="155900"/>
    <lineage>
        <taxon>unclassified sequences</taxon>
        <taxon>environmental samples</taxon>
    </lineage>
</organism>
<accession>A0A089ZWQ0</accession>